<reference evidence="1 2" key="1">
    <citation type="submission" date="2019-07" db="EMBL/GenBank/DDBJ databases">
        <title>Lentzea xizangensis sp. nov., isolated from Qinghai-Tibetan Plateau Soils.</title>
        <authorList>
            <person name="Huang J."/>
        </authorList>
    </citation>
    <scope>NUCLEOTIDE SEQUENCE [LARGE SCALE GENOMIC DNA]</scope>
    <source>
        <strain evidence="1 2">FXJ1.1311</strain>
    </source>
</reference>
<accession>A0A563EN79</accession>
<organism evidence="1 2">
    <name type="scientific">Lentzea tibetensis</name>
    <dbReference type="NCBI Taxonomy" id="2591470"/>
    <lineage>
        <taxon>Bacteria</taxon>
        <taxon>Bacillati</taxon>
        <taxon>Actinomycetota</taxon>
        <taxon>Actinomycetes</taxon>
        <taxon>Pseudonocardiales</taxon>
        <taxon>Pseudonocardiaceae</taxon>
        <taxon>Lentzea</taxon>
    </lineage>
</organism>
<keyword evidence="2" id="KW-1185">Reference proteome</keyword>
<dbReference type="Gene3D" id="3.40.109.10">
    <property type="entry name" value="NADH Oxidase"/>
    <property type="match status" value="1"/>
</dbReference>
<proteinExistence type="predicted"/>
<protein>
    <recommendedName>
        <fullName evidence="3">Nitroreductase domain-containing protein</fullName>
    </recommendedName>
</protein>
<comment type="caution">
    <text evidence="1">The sequence shown here is derived from an EMBL/GenBank/DDBJ whole genome shotgun (WGS) entry which is preliminary data.</text>
</comment>
<dbReference type="RefSeq" id="WP_146356181.1">
    <property type="nucleotide sequence ID" value="NZ_VOBR01000020.1"/>
</dbReference>
<dbReference type="EMBL" id="VOBR01000020">
    <property type="protein sequence ID" value="TWP48450.1"/>
    <property type="molecule type" value="Genomic_DNA"/>
</dbReference>
<sequence length="231" mass="24872">MRWSAAEAAEIVEVARQAPVHSVRKPWVLELHGRSVYLYEVAHRSPYDPLDVDRLLSCGAVLEHVVLAIRTAGWHAKVAFLPERSNPELIAVVRADRLEPPTPEELDCHRAIRLPEATGDGDAGRFATASRWAGTALHPVDPDTLVVLTADDRRSDHVRGGAALHAALLTARAAGVSARPVIHLTHRAEWRAGLVERHGLAGYPQALLSVGAVADADGPDSQLARVLTGGK</sequence>
<dbReference type="OrthoDB" id="8156917at2"/>
<evidence type="ECO:0008006" key="3">
    <source>
        <dbReference type="Google" id="ProtNLM"/>
    </source>
</evidence>
<dbReference type="GO" id="GO:0016491">
    <property type="term" value="F:oxidoreductase activity"/>
    <property type="evidence" value="ECO:0007669"/>
    <property type="project" value="InterPro"/>
</dbReference>
<dbReference type="Proteomes" id="UP000316639">
    <property type="component" value="Unassembled WGS sequence"/>
</dbReference>
<dbReference type="AlphaFoldDB" id="A0A563EN79"/>
<evidence type="ECO:0000313" key="1">
    <source>
        <dbReference type="EMBL" id="TWP48450.1"/>
    </source>
</evidence>
<name>A0A563EN79_9PSEU</name>
<gene>
    <name evidence="1" type="ORF">FKR81_28065</name>
</gene>
<dbReference type="InterPro" id="IPR000415">
    <property type="entry name" value="Nitroreductase-like"/>
</dbReference>
<evidence type="ECO:0000313" key="2">
    <source>
        <dbReference type="Proteomes" id="UP000316639"/>
    </source>
</evidence>